<evidence type="ECO:0000256" key="1">
    <source>
        <dbReference type="ARBA" id="ARBA00023117"/>
    </source>
</evidence>
<feature type="compositionally biased region" description="Low complexity" evidence="3">
    <location>
        <begin position="11"/>
        <end position="31"/>
    </location>
</feature>
<feature type="region of interest" description="Disordered" evidence="3">
    <location>
        <begin position="690"/>
        <end position="716"/>
    </location>
</feature>
<evidence type="ECO:0000259" key="5">
    <source>
        <dbReference type="PROSITE" id="PS50031"/>
    </source>
</evidence>
<feature type="domain" description="Bromo" evidence="4">
    <location>
        <begin position="1425"/>
        <end position="1504"/>
    </location>
</feature>
<reference evidence="7 8" key="1">
    <citation type="submission" date="2015-07" db="EMBL/GenBank/DDBJ databases">
        <title>The genome of Habropoda laboriosa.</title>
        <authorList>
            <person name="Pan H."/>
            <person name="Kapheim K."/>
        </authorList>
    </citation>
    <scope>NUCLEOTIDE SEQUENCE [LARGE SCALE GENOMIC DNA]</scope>
    <source>
        <strain evidence="7">0110345459</strain>
    </source>
</reference>
<accession>A0A0L7R460</accession>
<dbReference type="GO" id="GO:0005886">
    <property type="term" value="C:plasma membrane"/>
    <property type="evidence" value="ECO:0007669"/>
    <property type="project" value="TreeGrafter"/>
</dbReference>
<dbReference type="PROSITE" id="PS50014">
    <property type="entry name" value="BROMODOMAIN_2"/>
    <property type="match status" value="1"/>
</dbReference>
<dbReference type="GO" id="GO:0005737">
    <property type="term" value="C:cytoplasm"/>
    <property type="evidence" value="ECO:0007669"/>
    <property type="project" value="TreeGrafter"/>
</dbReference>
<evidence type="ECO:0000259" key="4">
    <source>
        <dbReference type="PROSITE" id="PS50014"/>
    </source>
</evidence>
<dbReference type="GO" id="GO:0016197">
    <property type="term" value="P:endosomal transport"/>
    <property type="evidence" value="ECO:0007669"/>
    <property type="project" value="TreeGrafter"/>
</dbReference>
<dbReference type="Pfam" id="PF12763">
    <property type="entry name" value="EH"/>
    <property type="match status" value="1"/>
</dbReference>
<dbReference type="InterPro" id="IPR002048">
    <property type="entry name" value="EF_hand_dom"/>
</dbReference>
<feature type="region of interest" description="Disordered" evidence="3">
    <location>
        <begin position="1670"/>
        <end position="1721"/>
    </location>
</feature>
<dbReference type="GO" id="GO:0006897">
    <property type="term" value="P:endocytosis"/>
    <property type="evidence" value="ECO:0007669"/>
    <property type="project" value="TreeGrafter"/>
</dbReference>
<feature type="compositionally biased region" description="Low complexity" evidence="3">
    <location>
        <begin position="661"/>
        <end position="670"/>
    </location>
</feature>
<keyword evidence="8" id="KW-1185">Reference proteome</keyword>
<gene>
    <name evidence="7" type="ORF">WH47_01649</name>
</gene>
<dbReference type="InterPro" id="IPR036427">
    <property type="entry name" value="Bromodomain-like_sf"/>
</dbReference>
<dbReference type="InterPro" id="IPR000261">
    <property type="entry name" value="EH_dom"/>
</dbReference>
<dbReference type="PROSITE" id="PS50031">
    <property type="entry name" value="EH"/>
    <property type="match status" value="1"/>
</dbReference>
<feature type="domain" description="EH" evidence="5">
    <location>
        <begin position="1790"/>
        <end position="1879"/>
    </location>
</feature>
<feature type="compositionally biased region" description="Basic and acidic residues" evidence="3">
    <location>
        <begin position="695"/>
        <end position="710"/>
    </location>
</feature>
<feature type="region of interest" description="Disordered" evidence="3">
    <location>
        <begin position="648"/>
        <end position="670"/>
    </location>
</feature>
<dbReference type="SMART" id="SM00027">
    <property type="entry name" value="EH"/>
    <property type="match status" value="1"/>
</dbReference>
<proteinExistence type="predicted"/>
<dbReference type="GO" id="GO:0005509">
    <property type="term" value="F:calcium ion binding"/>
    <property type="evidence" value="ECO:0007669"/>
    <property type="project" value="InterPro"/>
</dbReference>
<dbReference type="Gene3D" id="1.20.920.10">
    <property type="entry name" value="Bromodomain-like"/>
    <property type="match status" value="1"/>
</dbReference>
<feature type="domain" description="EF-hand" evidence="6">
    <location>
        <begin position="1823"/>
        <end position="1858"/>
    </location>
</feature>
<dbReference type="SUPFAM" id="SSF47370">
    <property type="entry name" value="Bromodomain"/>
    <property type="match status" value="1"/>
</dbReference>
<dbReference type="Pfam" id="PF00439">
    <property type="entry name" value="Bromodomain"/>
    <property type="match status" value="1"/>
</dbReference>
<feature type="region of interest" description="Disordered" evidence="3">
    <location>
        <begin position="2120"/>
        <end position="2143"/>
    </location>
</feature>
<feature type="compositionally biased region" description="Acidic residues" evidence="3">
    <location>
        <begin position="2129"/>
        <end position="2139"/>
    </location>
</feature>
<feature type="compositionally biased region" description="Low complexity" evidence="3">
    <location>
        <begin position="1203"/>
        <end position="1233"/>
    </location>
</feature>
<evidence type="ECO:0000313" key="7">
    <source>
        <dbReference type="EMBL" id="KOC65614.1"/>
    </source>
</evidence>
<dbReference type="SMART" id="SM00297">
    <property type="entry name" value="BROMO"/>
    <property type="match status" value="1"/>
</dbReference>
<evidence type="ECO:0000259" key="6">
    <source>
        <dbReference type="PROSITE" id="PS50222"/>
    </source>
</evidence>
<dbReference type="Proteomes" id="UP000053825">
    <property type="component" value="Unassembled WGS sequence"/>
</dbReference>
<evidence type="ECO:0000313" key="8">
    <source>
        <dbReference type="Proteomes" id="UP000053825"/>
    </source>
</evidence>
<feature type="compositionally biased region" description="Polar residues" evidence="3">
    <location>
        <begin position="1711"/>
        <end position="1721"/>
    </location>
</feature>
<protein>
    <submittedName>
        <fullName evidence="7">RalBP1-associated Eps domain-containing protein 2</fullName>
    </submittedName>
</protein>
<keyword evidence="1 2" id="KW-0103">Bromodomain</keyword>
<dbReference type="PANTHER" id="PTHR11216:SF174">
    <property type="entry name" value="GH06923P"/>
    <property type="match status" value="1"/>
</dbReference>
<organism evidence="7 8">
    <name type="scientific">Habropoda laboriosa</name>
    <dbReference type="NCBI Taxonomy" id="597456"/>
    <lineage>
        <taxon>Eukaryota</taxon>
        <taxon>Metazoa</taxon>
        <taxon>Ecdysozoa</taxon>
        <taxon>Arthropoda</taxon>
        <taxon>Hexapoda</taxon>
        <taxon>Insecta</taxon>
        <taxon>Pterygota</taxon>
        <taxon>Neoptera</taxon>
        <taxon>Endopterygota</taxon>
        <taxon>Hymenoptera</taxon>
        <taxon>Apocrita</taxon>
        <taxon>Aculeata</taxon>
        <taxon>Apoidea</taxon>
        <taxon>Anthophila</taxon>
        <taxon>Apidae</taxon>
        <taxon>Habropoda</taxon>
    </lineage>
</organism>
<dbReference type="OrthoDB" id="1742084at2759"/>
<feature type="region of interest" description="Disordered" evidence="3">
    <location>
        <begin position="1"/>
        <end position="31"/>
    </location>
</feature>
<feature type="region of interest" description="Disordered" evidence="3">
    <location>
        <begin position="1880"/>
        <end position="1905"/>
    </location>
</feature>
<dbReference type="SUPFAM" id="SSF47473">
    <property type="entry name" value="EF-hand"/>
    <property type="match status" value="1"/>
</dbReference>
<feature type="region of interest" description="Disordered" evidence="3">
    <location>
        <begin position="1751"/>
        <end position="1781"/>
    </location>
</feature>
<dbReference type="STRING" id="597456.A0A0L7R460"/>
<dbReference type="InterPro" id="IPR011992">
    <property type="entry name" value="EF-hand-dom_pair"/>
</dbReference>
<sequence length="2185" mass="244363">MHPAAARANRSSVQSSIPPTSTPSSLLHPQQQQQILYGPIANPTLTLQPCGSGLHPSCVYQGAQRNAALTTPAPLHIQGVNTFPYKYTSCTNTGKSSRWPVKSKLVRNQQYCQQQQQQQQQQQHIQQQLSYNPKPLVLYDQMTNNVPPTAPTASFLIASSTYTHGSFSGDQYNNSGITLIPQPYFKPLDVQTYCLIQDRQNIQQQQQEQPSHGSYYNISATNTCNLQAVNGNSAFQFPNLSPYATANFTNNQITSPVQTVYSNQMFPNPPASLVFGNLQRDKPVTSSGTLDIADLQVAKSKTPAVNNTQIVPITTESYNEWPSQTITSSFDNLFEVRPSTDDDTNQEAVTNTLEKVTQDVPAKTREEHYSDESSASFDFTIEAEKMVSALCNTSSNDNGKEGMKKEKSNSTPLFSGAGDTVLNKNTWFTEFCANYGTGTSIAVQTDGPYVDRAQYPELLRKVVYWGCTEAEIVLDNSSKTNSKSNWLKNLSSATKTAVTKSSTCFPIFAGDRTFIGDLINALLRISNGWLILDNYLNKQHYPNLDDKFDCELIRCFRLWEESTHELLNQIVQTFLKLEENTSDASNFEQRPESFGTSFPGDVSVYVNCDLFDPSSTLNKKNGQCPTCSVAQSSVGSLRHFGLYNVRHADSEGQGNSRFRSKVSSSSAKTDTSTQSLNAEFFHLRSKVLTGNSQDPSRRWSFKDKKQEFPKGSKVSSHGNVDSMFKVQRQMDENYERNYAQKCLSRVESSLLNPSISLKSAYFPSSNEHDSFYPSYAICPSYTVDYDNKGLKSFGQNYGKKTKMDLVYVGKSSTSQLDLAAVPKDKMTLLSQIEPSIPEKSSEGMTANLSAWFASMRNSDNRQMPFMNLTEANTVPSSRPEMSKNTMDLSNCIRQLQIDANRQFQTLQNMQTIQTTPWNTYNLINNRVQMQQVPEEYDSSEDIRVYMKPGSYNVPKKRHQRRSNRRLDNSMSRNLVNVSSTNHRNHYANKEKIFCALASSTPVPRPTATSISTSINTSTNTSMKLPLSTTLLVSPPTFSLENSPRILKRPHASNYTMSEDITWKAACASAEMLLEALNVKKNSCSTKNEVDRVRTVEKRENIQKNDTDDTAQSQIAQKQEKFEEEFVKALKDDNDGCGGVSSYEASEDDSESTCHFSSNINVNEVSQSSENKNGSSKVNIKTDTWLIKTLNNANMANKQKQRKSNTNPNSSKSSNSSVTENEETTPVVSSVSNNSGVTTVATTTTVKNLQETVYSKKSSCISLNNETTSEEMERVVGKATYSETVRRCASLSTSFSEKKEFCKKSKLNIANVSTICSTVIPIPGRKCQRKDFEKSYYLLHNRSRKCSGKRSTKSCEISDSQAEGTSKSAIKHTKEKENAEYIEFFDGKFDGKCNDRGWSVWYSSKRKQSLSPLAFSKLEMIHQTVWQMEEAEVFKCPSSENSASTRSSTYTIEDYCKVIKSPMFLETVEYKLKNRVYHKVEHVVRDFRRIVHNSKLYHKGDHDRVKTIETLSKKLEKLFKEHFASWDFDNISGSPRENSPVLHRFKMAGQKPMDWESITMASLHLTMTEHRYYKSIFKYYCKISDSDSVPVIQVAELLRSANLPGFVTMKILDICFGTEAAHIGTHLGEKQFYALLKLVGAHQAGLNIHKDIITMPLDVITLPRFSGTVCGDEDGRRSSDSNRFMKGHFHAPESTTESESEAESPREAGGSTDSPTPTNSVIQERNNDIDEEAILDSVFGGWHGSLVSEERRQLLGTEEESSERHSSDEGEGDGDSSGFPPEEVWIISDEQREYYAAQFAQLQLDPEGLLHGPIARTFFEKSALPLRELSRIWQLADITRDGALSLQEFFVAMHLVVLRRNHVPLPDVLPPPLLIPLLKQKTGPPPVPPSTTVQKTSPNTTGTRERNKEWTKFVDSPTGTSSSLTSPGLQLVNFDFQKSAVEKDPKILHPVPLRLTPEAAILASGANGNNSSCTTLGDDDLQRTASALVQRPLIKKPPPPVEEAIIVTPKKEPPPPPPPRPYRTHARSSSLDLNKLGICCYQYSAILFILPPRISPGITSPRKLVGQKSEGEGQKTLNENQGFVADFSHFSPKSELPENPPLETPQPQQFTGVCGAFHIYRKPSPKREGGDEDTPKDELEESKKLTLHELREKNAELRLVCEELTRELASALQERINLRAKLLLLT</sequence>
<dbReference type="InterPro" id="IPR001487">
    <property type="entry name" value="Bromodomain"/>
</dbReference>
<dbReference type="Gene3D" id="1.10.238.10">
    <property type="entry name" value="EF-hand"/>
    <property type="match status" value="1"/>
</dbReference>
<dbReference type="PANTHER" id="PTHR11216">
    <property type="entry name" value="EH DOMAIN"/>
    <property type="match status" value="1"/>
</dbReference>
<feature type="region of interest" description="Disordered" evidence="3">
    <location>
        <begin position="2006"/>
        <end position="2025"/>
    </location>
</feature>
<dbReference type="PROSITE" id="PS50222">
    <property type="entry name" value="EF_HAND_2"/>
    <property type="match status" value="1"/>
</dbReference>
<name>A0A0L7R460_9HYME</name>
<dbReference type="CDD" id="cd00052">
    <property type="entry name" value="EH"/>
    <property type="match status" value="1"/>
</dbReference>
<evidence type="ECO:0000256" key="3">
    <source>
        <dbReference type="SAM" id="MobiDB-lite"/>
    </source>
</evidence>
<dbReference type="EMBL" id="KQ414659">
    <property type="protein sequence ID" value="KOC65614.1"/>
    <property type="molecule type" value="Genomic_DNA"/>
</dbReference>
<evidence type="ECO:0000256" key="2">
    <source>
        <dbReference type="PROSITE-ProRule" id="PRU00035"/>
    </source>
</evidence>
<feature type="region of interest" description="Disordered" evidence="3">
    <location>
        <begin position="1193"/>
        <end position="1233"/>
    </location>
</feature>